<evidence type="ECO:0000313" key="4">
    <source>
        <dbReference type="Proteomes" id="UP001320159"/>
    </source>
</evidence>
<dbReference type="PANTHER" id="PTHR30592:SF1">
    <property type="entry name" value="SULFUR CARRIER PROTEIN FDHD"/>
    <property type="match status" value="1"/>
</dbReference>
<dbReference type="EMBL" id="PGCK01000003">
    <property type="protein sequence ID" value="MCD1294275.1"/>
    <property type="molecule type" value="Genomic_DNA"/>
</dbReference>
<dbReference type="InterPro" id="IPR003786">
    <property type="entry name" value="FdhD"/>
</dbReference>
<sequence length="269" mass="29802">MYPEVSYPYGSKTTSKYRVLDICGDVARWSNIEVCPEKKFRILLNGKRVASFMATPDNIEALAYGHLFCEGFIGSIGDVISFEPHDSSIDVLVGGDKAGQASCDFFDPFIEVSIDHKILYHCRMRLEELAKIARMTGATHCSAIFTPYGGIISYAEDEDRHCAVDKAVGKAVLNGVDLNGSILMCTGRASAGMVRKARRANIPVFITWASPSSKAVELARKFSMTLVSFPFMPKIDIYSGEERITGLEDKREKYARLMHEGLTGFDNLQ</sequence>
<organism evidence="3 4">
    <name type="scientific">Methanooceanicella nereidis</name>
    <dbReference type="NCBI Taxonomy" id="2052831"/>
    <lineage>
        <taxon>Archaea</taxon>
        <taxon>Methanobacteriati</taxon>
        <taxon>Methanobacteriota</taxon>
        <taxon>Stenosarchaea group</taxon>
        <taxon>Methanomicrobia</taxon>
        <taxon>Methanocellales</taxon>
        <taxon>Methanocellaceae</taxon>
        <taxon>Methanooceanicella</taxon>
    </lineage>
</organism>
<dbReference type="GO" id="GO:0016783">
    <property type="term" value="F:sulfurtransferase activity"/>
    <property type="evidence" value="ECO:0007669"/>
    <property type="project" value="InterPro"/>
</dbReference>
<dbReference type="InterPro" id="IPR016193">
    <property type="entry name" value="Cytidine_deaminase-like"/>
</dbReference>
<dbReference type="GO" id="GO:0006777">
    <property type="term" value="P:Mo-molybdopterin cofactor biosynthetic process"/>
    <property type="evidence" value="ECO:0007669"/>
    <property type="project" value="UniProtKB-KW"/>
</dbReference>
<gene>
    <name evidence="3" type="ORF">CUJ83_04595</name>
</gene>
<dbReference type="PIRSF" id="PIRSF015626">
    <property type="entry name" value="FdhD"/>
    <property type="match status" value="1"/>
</dbReference>
<dbReference type="PANTHER" id="PTHR30592">
    <property type="entry name" value="FORMATE DEHYDROGENASE"/>
    <property type="match status" value="1"/>
</dbReference>
<proteinExistence type="predicted"/>
<evidence type="ECO:0000256" key="2">
    <source>
        <dbReference type="ARBA" id="ARBA00023150"/>
    </source>
</evidence>
<keyword evidence="2" id="KW-0501">Molybdenum cofactor biosynthesis</keyword>
<protein>
    <submittedName>
        <fullName evidence="3">Sulfurtransferase FdhD</fullName>
    </submittedName>
</protein>
<dbReference type="Proteomes" id="UP001320159">
    <property type="component" value="Unassembled WGS sequence"/>
</dbReference>
<reference evidence="3 4" key="1">
    <citation type="submission" date="2017-11" db="EMBL/GenBank/DDBJ databases">
        <title>Isolation and Characterization of Family Methanocellaceae Species from Potential Methane Hydrate Area Offshore Southwestern Taiwan.</title>
        <authorList>
            <person name="Zhang W.-L."/>
            <person name="Chen W.-C."/>
            <person name="Lai M.-C."/>
            <person name="Chen S.-C."/>
        </authorList>
    </citation>
    <scope>NUCLEOTIDE SEQUENCE [LARGE SCALE GENOMIC DNA]</scope>
    <source>
        <strain evidence="3 4">CWC-04</strain>
    </source>
</reference>
<keyword evidence="1" id="KW-0963">Cytoplasm</keyword>
<accession>A0AAP2RCT0</accession>
<evidence type="ECO:0000256" key="1">
    <source>
        <dbReference type="ARBA" id="ARBA00022490"/>
    </source>
</evidence>
<name>A0AAP2RCT0_9EURY</name>
<keyword evidence="4" id="KW-1185">Reference proteome</keyword>
<dbReference type="Gene3D" id="3.10.20.10">
    <property type="match status" value="1"/>
</dbReference>
<dbReference type="Pfam" id="PF02634">
    <property type="entry name" value="FdhD-NarQ"/>
    <property type="match status" value="1"/>
</dbReference>
<dbReference type="SUPFAM" id="SSF53927">
    <property type="entry name" value="Cytidine deaminase-like"/>
    <property type="match status" value="1"/>
</dbReference>
<dbReference type="Gene3D" id="3.40.140.10">
    <property type="entry name" value="Cytidine Deaminase, domain 2"/>
    <property type="match status" value="1"/>
</dbReference>
<comment type="caution">
    <text evidence="3">The sequence shown here is derived from an EMBL/GenBank/DDBJ whole genome shotgun (WGS) entry which is preliminary data.</text>
</comment>
<dbReference type="AlphaFoldDB" id="A0AAP2RCT0"/>
<evidence type="ECO:0000313" key="3">
    <source>
        <dbReference type="EMBL" id="MCD1294275.1"/>
    </source>
</evidence>